<dbReference type="Proteomes" id="UP000283700">
    <property type="component" value="Unassembled WGS sequence"/>
</dbReference>
<accession>A0A415U165</accession>
<dbReference type="AlphaFoldDB" id="A0A415U165"/>
<proteinExistence type="predicted"/>
<evidence type="ECO:0000313" key="2">
    <source>
        <dbReference type="Proteomes" id="UP000283700"/>
    </source>
</evidence>
<comment type="caution">
    <text evidence="1">The sequence shown here is derived from an EMBL/GenBank/DDBJ whole genome shotgun (WGS) entry which is preliminary data.</text>
</comment>
<organism evidence="1 2">
    <name type="scientific">Anaerobutyricum hallii</name>
    <dbReference type="NCBI Taxonomy" id="39488"/>
    <lineage>
        <taxon>Bacteria</taxon>
        <taxon>Bacillati</taxon>
        <taxon>Bacillota</taxon>
        <taxon>Clostridia</taxon>
        <taxon>Lachnospirales</taxon>
        <taxon>Lachnospiraceae</taxon>
        <taxon>Anaerobutyricum</taxon>
    </lineage>
</organism>
<evidence type="ECO:0000313" key="1">
    <source>
        <dbReference type="EMBL" id="RHN11852.1"/>
    </source>
</evidence>
<gene>
    <name evidence="1" type="ORF">DWZ29_10905</name>
</gene>
<sequence length="167" mass="19950">MINETKLQIPDEYKEKIQVIYKDKDGYWAYLGYGLCWKEKELHLIYACSEQDFIEEIKQIKACDCDFCEWQDVQRKAERFKRGYSCGIPVPEEHIKQVEMIDRDMDYYLMRMEDGWCCGAEGEHIVEGKNQQDIIKSMSNIKVCHCSKCRHWLSRWVDLSWKIGKAD</sequence>
<name>A0A415U165_9FIRM</name>
<reference evidence="1 2" key="1">
    <citation type="submission" date="2018-08" db="EMBL/GenBank/DDBJ databases">
        <title>A genome reference for cultivated species of the human gut microbiota.</title>
        <authorList>
            <person name="Zou Y."/>
            <person name="Xue W."/>
            <person name="Luo G."/>
        </authorList>
    </citation>
    <scope>NUCLEOTIDE SEQUENCE [LARGE SCALE GENOMIC DNA]</scope>
    <source>
        <strain evidence="1 2">AF31-17AC</strain>
    </source>
</reference>
<dbReference type="EMBL" id="QRQO01000031">
    <property type="protein sequence ID" value="RHN11852.1"/>
    <property type="molecule type" value="Genomic_DNA"/>
</dbReference>
<protein>
    <submittedName>
        <fullName evidence="1">Uncharacterized protein</fullName>
    </submittedName>
</protein>